<evidence type="ECO:0000313" key="3">
    <source>
        <dbReference type="Proteomes" id="UP000252124"/>
    </source>
</evidence>
<organism evidence="2 3">
    <name type="scientific">Achromobacter marplatensis</name>
    <dbReference type="NCBI Taxonomy" id="470868"/>
    <lineage>
        <taxon>Bacteria</taxon>
        <taxon>Pseudomonadati</taxon>
        <taxon>Pseudomonadota</taxon>
        <taxon>Betaproteobacteria</taxon>
        <taxon>Burkholderiales</taxon>
        <taxon>Alcaligenaceae</taxon>
        <taxon>Achromobacter</taxon>
    </lineage>
</organism>
<keyword evidence="3" id="KW-1185">Reference proteome</keyword>
<protein>
    <submittedName>
        <fullName evidence="2">Pectate lyase-like protein</fullName>
    </submittedName>
</protein>
<accession>A0ABX9G968</accession>
<dbReference type="Pfam" id="PF12708">
    <property type="entry name" value="Pect-lyase_RHGA_epim"/>
    <property type="match status" value="1"/>
</dbReference>
<dbReference type="InterPro" id="IPR024535">
    <property type="entry name" value="RHGA/B-epi-like_pectate_lyase"/>
</dbReference>
<dbReference type="GeneID" id="99730082"/>
<dbReference type="InterPro" id="IPR012334">
    <property type="entry name" value="Pectin_lyas_fold"/>
</dbReference>
<name>A0ABX9G968_9BURK</name>
<evidence type="ECO:0000313" key="2">
    <source>
        <dbReference type="EMBL" id="RBP19729.1"/>
    </source>
</evidence>
<dbReference type="SUPFAM" id="SSF51126">
    <property type="entry name" value="Pectin lyase-like"/>
    <property type="match status" value="1"/>
</dbReference>
<reference evidence="2 3" key="1">
    <citation type="submission" date="2018-06" db="EMBL/GenBank/DDBJ databases">
        <title>Genomic Encyclopedia of Type Strains, Phase III (KMG-III): the genomes of soil and plant-associated and newly described type strains.</title>
        <authorList>
            <person name="Whitman W."/>
        </authorList>
    </citation>
    <scope>NUCLEOTIDE SEQUENCE [LARGE SCALE GENOMIC DNA]</scope>
    <source>
        <strain evidence="2 3">CECT 7342</strain>
    </source>
</reference>
<feature type="domain" description="Rhamnogalacturonase A/B/Epimerase-like pectate lyase" evidence="1">
    <location>
        <begin position="5"/>
        <end position="64"/>
    </location>
</feature>
<comment type="caution">
    <text evidence="2">The sequence shown here is derived from an EMBL/GenBank/DDBJ whole genome shotgun (WGS) entry which is preliminary data.</text>
</comment>
<dbReference type="EMBL" id="QNRM01000004">
    <property type="protein sequence ID" value="RBP19729.1"/>
    <property type="molecule type" value="Genomic_DNA"/>
</dbReference>
<gene>
    <name evidence="2" type="ORF">DFP87_10464</name>
</gene>
<sequence>MSDSINVLDFGADPTGAADSFPAIMAAIAAADQLGGGIVNFGRGLFRISQSIVIGDGADTHVSTRDHRIRLVGEGFGSHDGQDFVQQRGATEILYDGPASDNAAVVYLAGPLHAMGIEQMMLNCNKKAGIGLLVNHVADSFFTAVMAKAYTKAGYVLTTRSQFPPACAYGCGNNTFLHCYAVLPANVNAQGIMLTSGVLETKSLTGQPDSANNDFIGGVFFYGGSALSSGIYLHGADNNTFQGLQVIPGGAPSYGWSVFFQPWSGDTRFPMENVFQNIGASNPVGGISGSLGNTFTIFQEGDGAPLPVMPYVSVRSHSGVEIVQGKRVWRTRDVVQKTLVDTAVDTASTSYVPAGPFSVVLSNVKPGAKLRARFSGRVGKLSTGTAKFILALNGVPHQSTMREIPYHLYLQSIDSDALFDVPSGGTYTASVMFASSDGNIARVTDGSLLVEELF</sequence>
<proteinExistence type="predicted"/>
<dbReference type="InterPro" id="IPR011050">
    <property type="entry name" value="Pectin_lyase_fold/virulence"/>
</dbReference>
<dbReference type="Gene3D" id="2.160.20.10">
    <property type="entry name" value="Single-stranded right-handed beta-helix, Pectin lyase-like"/>
    <property type="match status" value="1"/>
</dbReference>
<dbReference type="RefSeq" id="WP_088589210.1">
    <property type="nucleotide sequence ID" value="NZ_CADIJU010000002.1"/>
</dbReference>
<evidence type="ECO:0000259" key="1">
    <source>
        <dbReference type="Pfam" id="PF12708"/>
    </source>
</evidence>
<dbReference type="Proteomes" id="UP000252124">
    <property type="component" value="Unassembled WGS sequence"/>
</dbReference>